<feature type="region of interest" description="Disordered" evidence="1">
    <location>
        <begin position="133"/>
        <end position="171"/>
    </location>
</feature>
<evidence type="ECO:0000256" key="1">
    <source>
        <dbReference type="SAM" id="MobiDB-lite"/>
    </source>
</evidence>
<name>A0A8J5MW37_HOMAM</name>
<keyword evidence="3" id="KW-1185">Reference proteome</keyword>
<dbReference type="Proteomes" id="UP000747542">
    <property type="component" value="Unassembled WGS sequence"/>
</dbReference>
<gene>
    <name evidence="2" type="ORF">Hamer_G021941</name>
</gene>
<protein>
    <submittedName>
        <fullName evidence="2">Uncharacterized protein</fullName>
    </submittedName>
</protein>
<accession>A0A8J5MW37</accession>
<reference evidence="2" key="1">
    <citation type="journal article" date="2021" name="Sci. Adv.">
        <title>The American lobster genome reveals insights on longevity, neural, and immune adaptations.</title>
        <authorList>
            <person name="Polinski J.M."/>
            <person name="Zimin A.V."/>
            <person name="Clark K.F."/>
            <person name="Kohn A.B."/>
            <person name="Sadowski N."/>
            <person name="Timp W."/>
            <person name="Ptitsyn A."/>
            <person name="Khanna P."/>
            <person name="Romanova D.Y."/>
            <person name="Williams P."/>
            <person name="Greenwood S.J."/>
            <person name="Moroz L.L."/>
            <person name="Walt D.R."/>
            <person name="Bodnar A.G."/>
        </authorList>
    </citation>
    <scope>NUCLEOTIDE SEQUENCE</scope>
    <source>
        <strain evidence="2">GMGI-L3</strain>
    </source>
</reference>
<comment type="caution">
    <text evidence="2">The sequence shown here is derived from an EMBL/GenBank/DDBJ whole genome shotgun (WGS) entry which is preliminary data.</text>
</comment>
<dbReference type="EMBL" id="JAHLQT010024550">
    <property type="protein sequence ID" value="KAG7165214.1"/>
    <property type="molecule type" value="Genomic_DNA"/>
</dbReference>
<evidence type="ECO:0000313" key="3">
    <source>
        <dbReference type="Proteomes" id="UP000747542"/>
    </source>
</evidence>
<dbReference type="AlphaFoldDB" id="A0A8J5MW37"/>
<sequence>MKAVPPWAAELRAQSTVVIAAAVLVMTTAEHLPPPTRDLLTQDPLADLHTKHDPIDINLHNPHPLPHPPVKFTPSIPHPFVKPHLNNVHHPPHHQAPNKNHIFPPHFNSFVFPSHLNEHNSIFSPIHSTHSKPTLPFNPHHPNPKPIFITSPTHGKPLPSTRPFKPHHGKPHPPVFPVKANANFITVATPQLHFSSPPHHLSAFSVHPMFPSTNDLGFDPYVYLRPYYPQPTPFFFEYGHDAGNNADEVLNELISPHVFPPHGYDLDSYFSDFPAFGYFNYEPSLTFEKVAHHHRRRRGVEV</sequence>
<proteinExistence type="predicted"/>
<evidence type="ECO:0000313" key="2">
    <source>
        <dbReference type="EMBL" id="KAG7165214.1"/>
    </source>
</evidence>
<organism evidence="2 3">
    <name type="scientific">Homarus americanus</name>
    <name type="common">American lobster</name>
    <dbReference type="NCBI Taxonomy" id="6706"/>
    <lineage>
        <taxon>Eukaryota</taxon>
        <taxon>Metazoa</taxon>
        <taxon>Ecdysozoa</taxon>
        <taxon>Arthropoda</taxon>
        <taxon>Crustacea</taxon>
        <taxon>Multicrustacea</taxon>
        <taxon>Malacostraca</taxon>
        <taxon>Eumalacostraca</taxon>
        <taxon>Eucarida</taxon>
        <taxon>Decapoda</taxon>
        <taxon>Pleocyemata</taxon>
        <taxon>Astacidea</taxon>
        <taxon>Nephropoidea</taxon>
        <taxon>Nephropidae</taxon>
        <taxon>Homarus</taxon>
    </lineage>
</organism>